<dbReference type="Gene3D" id="3.40.50.300">
    <property type="entry name" value="P-loop containing nucleotide triphosphate hydrolases"/>
    <property type="match status" value="1"/>
</dbReference>
<dbReference type="EMBL" id="JACCFW010000001">
    <property type="protein sequence ID" value="NYJ75072.1"/>
    <property type="molecule type" value="Genomic_DNA"/>
</dbReference>
<evidence type="ECO:0000256" key="15">
    <source>
        <dbReference type="ARBA" id="ARBA00023134"/>
    </source>
</evidence>
<comment type="catalytic activity">
    <reaction evidence="2">
        <text>adenosylcob(III)inamide phosphate + GTP + H(+) = adenosylcob(III)inamide-GDP + diphosphate</text>
        <dbReference type="Rhea" id="RHEA:22712"/>
        <dbReference type="ChEBI" id="CHEBI:15378"/>
        <dbReference type="ChEBI" id="CHEBI:33019"/>
        <dbReference type="ChEBI" id="CHEBI:37565"/>
        <dbReference type="ChEBI" id="CHEBI:58502"/>
        <dbReference type="ChEBI" id="CHEBI:60487"/>
        <dbReference type="EC" id="2.7.7.62"/>
    </reaction>
</comment>
<dbReference type="EC" id="2.7.1.156" evidence="8"/>
<dbReference type="UniPathway" id="UPA00148">
    <property type="reaction ID" value="UER00236"/>
</dbReference>
<dbReference type="SUPFAM" id="SSF52540">
    <property type="entry name" value="P-loop containing nucleoside triphosphate hydrolases"/>
    <property type="match status" value="1"/>
</dbReference>
<keyword evidence="14" id="KW-0067">ATP-binding</keyword>
<keyword evidence="10" id="KW-0169">Cobalamin biosynthesis</keyword>
<dbReference type="GO" id="GO:0043752">
    <property type="term" value="F:adenosylcobinamide kinase activity"/>
    <property type="evidence" value="ECO:0007669"/>
    <property type="project" value="UniProtKB-EC"/>
</dbReference>
<dbReference type="RefSeq" id="WP_179481442.1">
    <property type="nucleotide sequence ID" value="NZ_JACCFW010000001.1"/>
</dbReference>
<dbReference type="Pfam" id="PF02283">
    <property type="entry name" value="CobU"/>
    <property type="match status" value="1"/>
</dbReference>
<gene>
    <name evidence="18" type="ORF">HNR15_002035</name>
</gene>
<evidence type="ECO:0000256" key="8">
    <source>
        <dbReference type="ARBA" id="ARBA00012016"/>
    </source>
</evidence>
<evidence type="ECO:0000256" key="5">
    <source>
        <dbReference type="ARBA" id="ARBA00004692"/>
    </source>
</evidence>
<dbReference type="GO" id="GO:0005525">
    <property type="term" value="F:GTP binding"/>
    <property type="evidence" value="ECO:0007669"/>
    <property type="project" value="UniProtKB-KW"/>
</dbReference>
<evidence type="ECO:0000256" key="1">
    <source>
        <dbReference type="ARBA" id="ARBA00000312"/>
    </source>
</evidence>
<proteinExistence type="inferred from homology"/>
<dbReference type="InterPro" id="IPR027417">
    <property type="entry name" value="P-loop_NTPase"/>
</dbReference>
<evidence type="ECO:0000256" key="9">
    <source>
        <dbReference type="ARBA" id="ARBA00012523"/>
    </source>
</evidence>
<keyword evidence="12" id="KW-0547">Nucleotide-binding</keyword>
<evidence type="ECO:0000256" key="4">
    <source>
        <dbReference type="ARBA" id="ARBA00003889"/>
    </source>
</evidence>
<keyword evidence="11 18" id="KW-0808">Transferase</keyword>
<comment type="function">
    <text evidence="4">Catalyzes ATP-dependent phosphorylation of adenosylcobinamide and addition of GMP to adenosylcobinamide phosphate.</text>
</comment>
<reference evidence="18 19" key="1">
    <citation type="submission" date="2020-07" db="EMBL/GenBank/DDBJ databases">
        <title>Sequencing the genomes of 1000 actinobacteria strains.</title>
        <authorList>
            <person name="Klenk H.-P."/>
        </authorList>
    </citation>
    <scope>NUCLEOTIDE SEQUENCE [LARGE SCALE GENOMIC DNA]</scope>
    <source>
        <strain evidence="18 19">DSM 29531</strain>
    </source>
</reference>
<keyword evidence="18" id="KW-0548">Nucleotidyltransferase</keyword>
<comment type="caution">
    <text evidence="18">The sequence shown here is derived from an EMBL/GenBank/DDBJ whole genome shotgun (WGS) entry which is preliminary data.</text>
</comment>
<evidence type="ECO:0000256" key="6">
    <source>
        <dbReference type="ARBA" id="ARBA00005159"/>
    </source>
</evidence>
<evidence type="ECO:0000313" key="18">
    <source>
        <dbReference type="EMBL" id="NYJ75072.1"/>
    </source>
</evidence>
<keyword evidence="19" id="KW-1185">Reference proteome</keyword>
<evidence type="ECO:0000256" key="7">
    <source>
        <dbReference type="ARBA" id="ARBA00007490"/>
    </source>
</evidence>
<evidence type="ECO:0000256" key="12">
    <source>
        <dbReference type="ARBA" id="ARBA00022741"/>
    </source>
</evidence>
<comment type="pathway">
    <text evidence="5">Cofactor biosynthesis; adenosylcobalamin biosynthesis; adenosylcobalamin from cob(II)yrinate a,c-diamide: step 6/7.</text>
</comment>
<protein>
    <recommendedName>
        <fullName evidence="16">Adenosylcobinamide kinase</fullName>
        <ecNumber evidence="8">2.7.1.156</ecNumber>
        <ecNumber evidence="9">2.7.7.62</ecNumber>
    </recommendedName>
    <alternativeName>
        <fullName evidence="17">Adenosylcobinamide-phosphate guanylyltransferase</fullName>
    </alternativeName>
</protein>
<sequence>MSTTLVLGGTARSARRYAAALLPAGSPVTVVFPGEPMTDQYPDEWTTVRADDLTRTILRGRTPVLIDSLETWVSGLLDHYDAWSGDEARLATVREAIAEFGALWMHAPYDSVALSREVGLTAIPEDDRNRRLRDVLEEVNATVSVISKRTHLIVAGRALDLSDSVRID</sequence>
<comment type="similarity">
    <text evidence="7">Belongs to the CobU/CobP family.</text>
</comment>
<dbReference type="Proteomes" id="UP000571817">
    <property type="component" value="Unassembled WGS sequence"/>
</dbReference>
<dbReference type="PANTHER" id="PTHR34848">
    <property type="match status" value="1"/>
</dbReference>
<comment type="pathway">
    <text evidence="6">Cofactor biosynthesis; adenosylcobalamin biosynthesis; adenosylcobalamin from cob(II)yrinate a,c-diamide: step 5/7.</text>
</comment>
<dbReference type="GO" id="GO:0008820">
    <property type="term" value="F:cobinamide phosphate guanylyltransferase activity"/>
    <property type="evidence" value="ECO:0007669"/>
    <property type="project" value="UniProtKB-EC"/>
</dbReference>
<evidence type="ECO:0000256" key="10">
    <source>
        <dbReference type="ARBA" id="ARBA00022573"/>
    </source>
</evidence>
<dbReference type="GO" id="GO:0005524">
    <property type="term" value="F:ATP binding"/>
    <property type="evidence" value="ECO:0007669"/>
    <property type="project" value="UniProtKB-KW"/>
</dbReference>
<comment type="catalytic activity">
    <reaction evidence="1">
        <text>adenosylcob(III)inamide + ATP = adenosylcob(III)inamide phosphate + ADP + H(+)</text>
        <dbReference type="Rhea" id="RHEA:15769"/>
        <dbReference type="ChEBI" id="CHEBI:2480"/>
        <dbReference type="ChEBI" id="CHEBI:15378"/>
        <dbReference type="ChEBI" id="CHEBI:30616"/>
        <dbReference type="ChEBI" id="CHEBI:58502"/>
        <dbReference type="ChEBI" id="CHEBI:456216"/>
        <dbReference type="EC" id="2.7.1.156"/>
    </reaction>
</comment>
<keyword evidence="13 18" id="KW-0418">Kinase</keyword>
<evidence type="ECO:0000256" key="16">
    <source>
        <dbReference type="ARBA" id="ARBA00029570"/>
    </source>
</evidence>
<name>A0A853DCK2_9MICO</name>
<evidence type="ECO:0000256" key="14">
    <source>
        <dbReference type="ARBA" id="ARBA00022840"/>
    </source>
</evidence>
<evidence type="ECO:0000256" key="13">
    <source>
        <dbReference type="ARBA" id="ARBA00022777"/>
    </source>
</evidence>
<organism evidence="18 19">
    <name type="scientific">Allobranchiibius huperziae</name>
    <dbReference type="NCBI Taxonomy" id="1874116"/>
    <lineage>
        <taxon>Bacteria</taxon>
        <taxon>Bacillati</taxon>
        <taxon>Actinomycetota</taxon>
        <taxon>Actinomycetes</taxon>
        <taxon>Micrococcales</taxon>
        <taxon>Dermacoccaceae</taxon>
        <taxon>Allobranchiibius</taxon>
    </lineage>
</organism>
<dbReference type="PANTHER" id="PTHR34848:SF1">
    <property type="entry name" value="BIFUNCTIONAL ADENOSYLCOBALAMIN BIOSYNTHESIS PROTEIN COBU"/>
    <property type="match status" value="1"/>
</dbReference>
<evidence type="ECO:0000256" key="3">
    <source>
        <dbReference type="ARBA" id="ARBA00001522"/>
    </source>
</evidence>
<accession>A0A853DCK2</accession>
<evidence type="ECO:0000256" key="11">
    <source>
        <dbReference type="ARBA" id="ARBA00022679"/>
    </source>
</evidence>
<keyword evidence="15" id="KW-0342">GTP-binding</keyword>
<dbReference type="AlphaFoldDB" id="A0A853DCK2"/>
<comment type="catalytic activity">
    <reaction evidence="3">
        <text>adenosylcob(III)inamide + GTP = adenosylcob(III)inamide phosphate + GDP + H(+)</text>
        <dbReference type="Rhea" id="RHEA:15765"/>
        <dbReference type="ChEBI" id="CHEBI:2480"/>
        <dbReference type="ChEBI" id="CHEBI:15378"/>
        <dbReference type="ChEBI" id="CHEBI:37565"/>
        <dbReference type="ChEBI" id="CHEBI:58189"/>
        <dbReference type="ChEBI" id="CHEBI:58502"/>
        <dbReference type="EC" id="2.7.1.156"/>
    </reaction>
</comment>
<dbReference type="GO" id="GO:0009236">
    <property type="term" value="P:cobalamin biosynthetic process"/>
    <property type="evidence" value="ECO:0007669"/>
    <property type="project" value="UniProtKB-UniPathway"/>
</dbReference>
<dbReference type="EC" id="2.7.7.62" evidence="9"/>
<evidence type="ECO:0000256" key="17">
    <source>
        <dbReference type="ARBA" id="ARBA00030571"/>
    </source>
</evidence>
<evidence type="ECO:0000256" key="2">
    <source>
        <dbReference type="ARBA" id="ARBA00000711"/>
    </source>
</evidence>
<dbReference type="InterPro" id="IPR003203">
    <property type="entry name" value="CobU/CobP"/>
</dbReference>
<evidence type="ECO:0000313" key="19">
    <source>
        <dbReference type="Proteomes" id="UP000571817"/>
    </source>
</evidence>